<dbReference type="RefSeq" id="WP_155037746.1">
    <property type="nucleotide sequence ID" value="NZ_JBHGCD010000006.1"/>
</dbReference>
<dbReference type="OrthoDB" id="1495896at2"/>
<dbReference type="InterPro" id="IPR018037">
    <property type="entry name" value="FixH_proteobacterial"/>
</dbReference>
<evidence type="ECO:0000313" key="3">
    <source>
        <dbReference type="Proteomes" id="UP000449846"/>
    </source>
</evidence>
<keyword evidence="1" id="KW-0812">Transmembrane</keyword>
<comment type="caution">
    <text evidence="2">The sequence shown here is derived from an EMBL/GenBank/DDBJ whole genome shotgun (WGS) entry which is preliminary data.</text>
</comment>
<gene>
    <name evidence="2" type="ORF">GL300_01155</name>
</gene>
<evidence type="ECO:0000313" key="2">
    <source>
        <dbReference type="EMBL" id="MTH57814.1"/>
    </source>
</evidence>
<sequence>MSGQLTGRHVLAITLGAFGTIIAVNVFMAIKAVGTFPGLEVANSYVASQSFDHDRNLQQALGWVVTPEYDGREMTLSIQDARGNPAPVETLEVTVGRPTYVKDDLHPRFTYEGGVYVAPMDLASGVWNIRIRATAPDGTEFRQRIDHYHGSRVK</sequence>
<proteinExistence type="predicted"/>
<dbReference type="Proteomes" id="UP000449846">
    <property type="component" value="Unassembled WGS sequence"/>
</dbReference>
<reference evidence="2 3" key="1">
    <citation type="submission" date="2019-11" db="EMBL/GenBank/DDBJ databases">
        <authorList>
            <person name="Dong K."/>
        </authorList>
    </citation>
    <scope>NUCLEOTIDE SEQUENCE [LARGE SCALE GENOMIC DNA]</scope>
    <source>
        <strain evidence="2 3">NBRC 112902</strain>
    </source>
</reference>
<evidence type="ECO:0000256" key="1">
    <source>
        <dbReference type="SAM" id="Phobius"/>
    </source>
</evidence>
<dbReference type="PIRSF" id="PIRSF011386">
    <property type="entry name" value="FixH"/>
    <property type="match status" value="1"/>
</dbReference>
<dbReference type="InterPro" id="IPR008620">
    <property type="entry name" value="FixH"/>
</dbReference>
<organism evidence="2 3">
    <name type="scientific">Paracoccus litorisediminis</name>
    <dbReference type="NCBI Taxonomy" id="2006130"/>
    <lineage>
        <taxon>Bacteria</taxon>
        <taxon>Pseudomonadati</taxon>
        <taxon>Pseudomonadota</taxon>
        <taxon>Alphaproteobacteria</taxon>
        <taxon>Rhodobacterales</taxon>
        <taxon>Paracoccaceae</taxon>
        <taxon>Paracoccus</taxon>
    </lineage>
</organism>
<protein>
    <submittedName>
        <fullName evidence="2">Nitrogen fixation protein FixH</fullName>
    </submittedName>
</protein>
<dbReference type="AlphaFoldDB" id="A0A844HHB7"/>
<dbReference type="EMBL" id="WMIG01000001">
    <property type="protein sequence ID" value="MTH57814.1"/>
    <property type="molecule type" value="Genomic_DNA"/>
</dbReference>
<keyword evidence="1" id="KW-0472">Membrane</keyword>
<accession>A0A844HHB7</accession>
<keyword evidence="3" id="KW-1185">Reference proteome</keyword>
<name>A0A844HHB7_9RHOB</name>
<dbReference type="Pfam" id="PF05751">
    <property type="entry name" value="FixH"/>
    <property type="match status" value="1"/>
</dbReference>
<feature type="transmembrane region" description="Helical" evidence="1">
    <location>
        <begin position="12"/>
        <end position="30"/>
    </location>
</feature>
<keyword evidence="1" id="KW-1133">Transmembrane helix</keyword>